<sequence length="347" mass="39028">MKLTAALCLSLVATMSQAQDDNKPDCRHQVVDKNIVSLCHRPAGLFQHYHFSLSLNDQLIFVLVDDYVEKVELEHIIPEGPALEFPLSKQPGLKRVKITGGCVPISEQQTEVGRKCDFSWGKLQAIRNVWFDFPDKDDPVYQQCMTGQAAVTTGKQADSLPLLEACIKGSAKNDQQRRQALIYRAWAHYTLENFPASLKDQQAAFAISPAQGYGDLVNMALYLREMKQYQEALTTLAQAEVFDKQARRISMSTQYPIGWNLQLMGRNEEAVKVLTDAIPAQPNFPFTYYLRGLAHEGLANREAAKADFEKFKELLVTFPGIDMNSRLVQAAIKKLQEYGIPVNDAKN</sequence>
<dbReference type="Pfam" id="PF13181">
    <property type="entry name" value="TPR_8"/>
    <property type="match status" value="1"/>
</dbReference>
<reference evidence="4 5" key="1">
    <citation type="submission" date="2014-02" db="EMBL/GenBank/DDBJ databases">
        <title>Draft Genome of Hylemonella gracilis isolated from the Niagara River.</title>
        <authorList>
            <person name="Pawlowski D.R."/>
            <person name="Koudelka G.B."/>
        </authorList>
    </citation>
    <scope>NUCLEOTIDE SEQUENCE [LARGE SCALE GENOMIC DNA]</scope>
    <source>
        <strain evidence="4 5">Niagara R</strain>
    </source>
</reference>
<dbReference type="InterPro" id="IPR050498">
    <property type="entry name" value="Ycf3"/>
</dbReference>
<dbReference type="eggNOG" id="ENOG5032ZVB">
    <property type="taxonomic scope" value="Bacteria"/>
</dbReference>
<dbReference type="STRING" id="1458275.AZ34_14245"/>
<gene>
    <name evidence="4" type="ORF">AZ34_14245</name>
</gene>
<accession>A0A016XJ58</accession>
<keyword evidence="1" id="KW-0677">Repeat</keyword>
<evidence type="ECO:0000256" key="3">
    <source>
        <dbReference type="SAM" id="SignalP"/>
    </source>
</evidence>
<feature type="chain" id="PRO_5001492049" evidence="3">
    <location>
        <begin position="19"/>
        <end position="347"/>
    </location>
</feature>
<dbReference type="Proteomes" id="UP000023268">
    <property type="component" value="Unassembled WGS sequence"/>
</dbReference>
<evidence type="ECO:0000313" key="4">
    <source>
        <dbReference type="EMBL" id="EYC52109.1"/>
    </source>
</evidence>
<dbReference type="AlphaFoldDB" id="A0A016XJ58"/>
<keyword evidence="2" id="KW-0802">TPR repeat</keyword>
<organism evidence="4 5">
    <name type="scientific">Hylemonella gracilis str. Niagara R</name>
    <dbReference type="NCBI Taxonomy" id="1458275"/>
    <lineage>
        <taxon>Bacteria</taxon>
        <taxon>Pseudomonadati</taxon>
        <taxon>Pseudomonadota</taxon>
        <taxon>Betaproteobacteria</taxon>
        <taxon>Burkholderiales</taxon>
        <taxon>Comamonadaceae</taxon>
        <taxon>Hylemonella</taxon>
    </lineage>
</organism>
<evidence type="ECO:0000256" key="2">
    <source>
        <dbReference type="ARBA" id="ARBA00022803"/>
    </source>
</evidence>
<dbReference type="Gene3D" id="1.25.40.10">
    <property type="entry name" value="Tetratricopeptide repeat domain"/>
    <property type="match status" value="1"/>
</dbReference>
<dbReference type="InterPro" id="IPR011990">
    <property type="entry name" value="TPR-like_helical_dom_sf"/>
</dbReference>
<dbReference type="PANTHER" id="PTHR44858">
    <property type="entry name" value="TETRATRICOPEPTIDE REPEAT PROTEIN 6"/>
    <property type="match status" value="1"/>
</dbReference>
<comment type="caution">
    <text evidence="4">The sequence shown here is derived from an EMBL/GenBank/DDBJ whole genome shotgun (WGS) entry which is preliminary data.</text>
</comment>
<keyword evidence="3" id="KW-0732">Signal</keyword>
<dbReference type="InterPro" id="IPR019734">
    <property type="entry name" value="TPR_rpt"/>
</dbReference>
<feature type="signal peptide" evidence="3">
    <location>
        <begin position="1"/>
        <end position="18"/>
    </location>
</feature>
<protein>
    <submittedName>
        <fullName evidence="4">Uncharacterized protein</fullName>
    </submittedName>
</protein>
<dbReference type="PANTHER" id="PTHR44858:SF1">
    <property type="entry name" value="UDP-N-ACETYLGLUCOSAMINE--PEPTIDE N-ACETYLGLUCOSAMINYLTRANSFERASE SPINDLY-RELATED"/>
    <property type="match status" value="1"/>
</dbReference>
<dbReference type="EMBL" id="JEMG01000001">
    <property type="protein sequence ID" value="EYC52109.1"/>
    <property type="molecule type" value="Genomic_DNA"/>
</dbReference>
<dbReference type="SUPFAM" id="SSF48452">
    <property type="entry name" value="TPR-like"/>
    <property type="match status" value="1"/>
</dbReference>
<name>A0A016XJ58_9BURK</name>
<evidence type="ECO:0000313" key="5">
    <source>
        <dbReference type="Proteomes" id="UP000023268"/>
    </source>
</evidence>
<evidence type="ECO:0000256" key="1">
    <source>
        <dbReference type="ARBA" id="ARBA00022737"/>
    </source>
</evidence>
<proteinExistence type="predicted"/>